<dbReference type="InterPro" id="IPR011009">
    <property type="entry name" value="Kinase-like_dom_sf"/>
</dbReference>
<name>A0A4S8LKX8_DENBC</name>
<dbReference type="Pfam" id="PF02816">
    <property type="entry name" value="Alpha_kinase"/>
    <property type="match status" value="1"/>
</dbReference>
<evidence type="ECO:0000313" key="6">
    <source>
        <dbReference type="Proteomes" id="UP000297245"/>
    </source>
</evidence>
<dbReference type="InterPro" id="IPR004166">
    <property type="entry name" value="a-kinase_dom"/>
</dbReference>
<sequence length="119" mass="13304">MFSSVDPQIPIPDLRFVNAGVFVQLASDPKHIKSKSAGPQKSYIIEEKIDVPDNAEFIKYIHNGSPRPNLSHDDPGYNTALFLCAVQHIQYVKTHRLAYVSDFQGYGELLTDAQIMTSP</sequence>
<protein>
    <recommendedName>
        <fullName evidence="4">Alpha-type protein kinase domain-containing protein</fullName>
    </recommendedName>
</protein>
<accession>A0A4S8LKX8</accession>
<keyword evidence="3" id="KW-0418">Kinase</keyword>
<dbReference type="PROSITE" id="PS51158">
    <property type="entry name" value="ALPHA_KINASE"/>
    <property type="match status" value="1"/>
</dbReference>
<organism evidence="5 6">
    <name type="scientific">Dendrothele bispora (strain CBS 962.96)</name>
    <dbReference type="NCBI Taxonomy" id="1314807"/>
    <lineage>
        <taxon>Eukaryota</taxon>
        <taxon>Fungi</taxon>
        <taxon>Dikarya</taxon>
        <taxon>Basidiomycota</taxon>
        <taxon>Agaricomycotina</taxon>
        <taxon>Agaricomycetes</taxon>
        <taxon>Agaricomycetidae</taxon>
        <taxon>Agaricales</taxon>
        <taxon>Agaricales incertae sedis</taxon>
        <taxon>Dendrothele</taxon>
    </lineage>
</organism>
<dbReference type="AlphaFoldDB" id="A0A4S8LKX8"/>
<evidence type="ECO:0000259" key="4">
    <source>
        <dbReference type="PROSITE" id="PS51158"/>
    </source>
</evidence>
<dbReference type="SUPFAM" id="SSF56112">
    <property type="entry name" value="Protein kinase-like (PK-like)"/>
    <property type="match status" value="1"/>
</dbReference>
<evidence type="ECO:0000313" key="5">
    <source>
        <dbReference type="EMBL" id="THU89902.1"/>
    </source>
</evidence>
<dbReference type="EMBL" id="ML179353">
    <property type="protein sequence ID" value="THU89902.1"/>
    <property type="molecule type" value="Genomic_DNA"/>
</dbReference>
<dbReference type="GO" id="GO:0004674">
    <property type="term" value="F:protein serine/threonine kinase activity"/>
    <property type="evidence" value="ECO:0007669"/>
    <property type="project" value="UniProtKB-KW"/>
</dbReference>
<keyword evidence="1" id="KW-0723">Serine/threonine-protein kinase</keyword>
<keyword evidence="2" id="KW-0808">Transferase</keyword>
<dbReference type="GO" id="GO:0005524">
    <property type="term" value="F:ATP binding"/>
    <property type="evidence" value="ECO:0007669"/>
    <property type="project" value="InterPro"/>
</dbReference>
<dbReference type="OrthoDB" id="301415at2759"/>
<gene>
    <name evidence="5" type="ORF">K435DRAFT_676981</name>
</gene>
<evidence type="ECO:0000256" key="2">
    <source>
        <dbReference type="ARBA" id="ARBA00022679"/>
    </source>
</evidence>
<proteinExistence type="predicted"/>
<dbReference type="Proteomes" id="UP000297245">
    <property type="component" value="Unassembled WGS sequence"/>
</dbReference>
<evidence type="ECO:0000256" key="1">
    <source>
        <dbReference type="ARBA" id="ARBA00022527"/>
    </source>
</evidence>
<dbReference type="Gene3D" id="3.20.200.10">
    <property type="entry name" value="MHCK/EF2 kinase"/>
    <property type="match status" value="1"/>
</dbReference>
<evidence type="ECO:0000256" key="3">
    <source>
        <dbReference type="ARBA" id="ARBA00022777"/>
    </source>
</evidence>
<reference evidence="5 6" key="1">
    <citation type="journal article" date="2019" name="Nat. Ecol. Evol.">
        <title>Megaphylogeny resolves global patterns of mushroom evolution.</title>
        <authorList>
            <person name="Varga T."/>
            <person name="Krizsan K."/>
            <person name="Foldi C."/>
            <person name="Dima B."/>
            <person name="Sanchez-Garcia M."/>
            <person name="Sanchez-Ramirez S."/>
            <person name="Szollosi G.J."/>
            <person name="Szarkandi J.G."/>
            <person name="Papp V."/>
            <person name="Albert L."/>
            <person name="Andreopoulos W."/>
            <person name="Angelini C."/>
            <person name="Antonin V."/>
            <person name="Barry K.W."/>
            <person name="Bougher N.L."/>
            <person name="Buchanan P."/>
            <person name="Buyck B."/>
            <person name="Bense V."/>
            <person name="Catcheside P."/>
            <person name="Chovatia M."/>
            <person name="Cooper J."/>
            <person name="Damon W."/>
            <person name="Desjardin D."/>
            <person name="Finy P."/>
            <person name="Geml J."/>
            <person name="Haridas S."/>
            <person name="Hughes K."/>
            <person name="Justo A."/>
            <person name="Karasinski D."/>
            <person name="Kautmanova I."/>
            <person name="Kiss B."/>
            <person name="Kocsube S."/>
            <person name="Kotiranta H."/>
            <person name="LaButti K.M."/>
            <person name="Lechner B.E."/>
            <person name="Liimatainen K."/>
            <person name="Lipzen A."/>
            <person name="Lukacs Z."/>
            <person name="Mihaltcheva S."/>
            <person name="Morgado L.N."/>
            <person name="Niskanen T."/>
            <person name="Noordeloos M.E."/>
            <person name="Ohm R.A."/>
            <person name="Ortiz-Santana B."/>
            <person name="Ovrebo C."/>
            <person name="Racz N."/>
            <person name="Riley R."/>
            <person name="Savchenko A."/>
            <person name="Shiryaev A."/>
            <person name="Soop K."/>
            <person name="Spirin V."/>
            <person name="Szebenyi C."/>
            <person name="Tomsovsky M."/>
            <person name="Tulloss R.E."/>
            <person name="Uehling J."/>
            <person name="Grigoriev I.V."/>
            <person name="Vagvolgyi C."/>
            <person name="Papp T."/>
            <person name="Martin F.M."/>
            <person name="Miettinen O."/>
            <person name="Hibbett D.S."/>
            <person name="Nagy L.G."/>
        </authorList>
    </citation>
    <scope>NUCLEOTIDE SEQUENCE [LARGE SCALE GENOMIC DNA]</scope>
    <source>
        <strain evidence="5 6">CBS 962.96</strain>
    </source>
</reference>
<feature type="domain" description="Alpha-type protein kinase" evidence="4">
    <location>
        <begin position="1"/>
        <end position="119"/>
    </location>
</feature>
<keyword evidence="6" id="KW-1185">Reference proteome</keyword>